<dbReference type="Gramene" id="OE9A090551T1">
    <property type="protein sequence ID" value="OE9A090551C1"/>
    <property type="gene ID" value="OE9A090551"/>
</dbReference>
<dbReference type="GO" id="GO:0071439">
    <property type="term" value="C:clathrin complex"/>
    <property type="evidence" value="ECO:0007669"/>
    <property type="project" value="TreeGrafter"/>
</dbReference>
<protein>
    <submittedName>
        <fullName evidence="1">Clathrin heavy chain 2</fullName>
    </submittedName>
</protein>
<dbReference type="OrthoDB" id="1932676at2759"/>
<organism evidence="1 2">
    <name type="scientific">Olea europaea subsp. europaea</name>
    <dbReference type="NCBI Taxonomy" id="158383"/>
    <lineage>
        <taxon>Eukaryota</taxon>
        <taxon>Viridiplantae</taxon>
        <taxon>Streptophyta</taxon>
        <taxon>Embryophyta</taxon>
        <taxon>Tracheophyta</taxon>
        <taxon>Spermatophyta</taxon>
        <taxon>Magnoliopsida</taxon>
        <taxon>eudicotyledons</taxon>
        <taxon>Gunneridae</taxon>
        <taxon>Pentapetalae</taxon>
        <taxon>asterids</taxon>
        <taxon>lamiids</taxon>
        <taxon>Lamiales</taxon>
        <taxon>Oleaceae</taxon>
        <taxon>Oleeae</taxon>
        <taxon>Olea</taxon>
    </lineage>
</organism>
<dbReference type="GO" id="GO:0005886">
    <property type="term" value="C:plasma membrane"/>
    <property type="evidence" value="ECO:0007669"/>
    <property type="project" value="TreeGrafter"/>
</dbReference>
<sequence>MLLLRAKSRRVTRVEMFRMTSPNVIDATGDLGYTVCPPEGDHEAPMPMVRTDEASPVRIPPLQWHNIELRKQHFDLYRAASEQKHVETLQQFAEVLRHLDVHALSHYSSAVSFTSTTVATSPVSGRPQTSPTIAPSDQENTAIFPPTYKYTDANDSALGPTGNFRKYLNCLAKAENMHEYVVGKMDGDLWAKVLDPDNEFERRLIDQVVFITLLERKSPKQVFAAVKTFKTADLSHELIELLKQIVIQNSAFSGNFDRQNLIISTVVNADPSRVMD</sequence>
<dbReference type="GO" id="GO:0006898">
    <property type="term" value="P:receptor-mediated endocytosis"/>
    <property type="evidence" value="ECO:0007669"/>
    <property type="project" value="TreeGrafter"/>
</dbReference>
<dbReference type="GO" id="GO:0009506">
    <property type="term" value="C:plasmodesma"/>
    <property type="evidence" value="ECO:0007669"/>
    <property type="project" value="TreeGrafter"/>
</dbReference>
<accession>A0A8S0STB0</accession>
<dbReference type="InterPro" id="IPR016024">
    <property type="entry name" value="ARM-type_fold"/>
</dbReference>
<dbReference type="AlphaFoldDB" id="A0A8S0STB0"/>
<dbReference type="GO" id="GO:0032051">
    <property type="term" value="F:clathrin light chain binding"/>
    <property type="evidence" value="ECO:0007669"/>
    <property type="project" value="TreeGrafter"/>
</dbReference>
<dbReference type="PANTHER" id="PTHR10292:SF34">
    <property type="entry name" value="CLATHRIN HEAVY CHAIN 1-RELATED"/>
    <property type="match status" value="1"/>
</dbReference>
<dbReference type="GO" id="GO:0009507">
    <property type="term" value="C:chloroplast"/>
    <property type="evidence" value="ECO:0007669"/>
    <property type="project" value="TreeGrafter"/>
</dbReference>
<proteinExistence type="predicted"/>
<dbReference type="EMBL" id="CACTIH010005480">
    <property type="protein sequence ID" value="CAA2994729.1"/>
    <property type="molecule type" value="Genomic_DNA"/>
</dbReference>
<evidence type="ECO:0000313" key="1">
    <source>
        <dbReference type="EMBL" id="CAA2994729.1"/>
    </source>
</evidence>
<evidence type="ECO:0000313" key="2">
    <source>
        <dbReference type="Proteomes" id="UP000594638"/>
    </source>
</evidence>
<dbReference type="SUPFAM" id="SSF48371">
    <property type="entry name" value="ARM repeat"/>
    <property type="match status" value="1"/>
</dbReference>
<reference evidence="1 2" key="1">
    <citation type="submission" date="2019-12" db="EMBL/GenBank/DDBJ databases">
        <authorList>
            <person name="Alioto T."/>
            <person name="Alioto T."/>
            <person name="Gomez Garrido J."/>
        </authorList>
    </citation>
    <scope>NUCLEOTIDE SEQUENCE [LARGE SCALE GENOMIC DNA]</scope>
</reference>
<keyword evidence="2" id="KW-1185">Reference proteome</keyword>
<dbReference type="PANTHER" id="PTHR10292">
    <property type="entry name" value="CLATHRIN HEAVY CHAIN RELATED"/>
    <property type="match status" value="1"/>
</dbReference>
<name>A0A8S0STB0_OLEEU</name>
<gene>
    <name evidence="1" type="ORF">OLEA9_A090551</name>
</gene>
<dbReference type="GO" id="GO:0005794">
    <property type="term" value="C:Golgi apparatus"/>
    <property type="evidence" value="ECO:0007669"/>
    <property type="project" value="TreeGrafter"/>
</dbReference>
<dbReference type="Proteomes" id="UP000594638">
    <property type="component" value="Unassembled WGS sequence"/>
</dbReference>
<comment type="caution">
    <text evidence="1">The sequence shown here is derived from an EMBL/GenBank/DDBJ whole genome shotgun (WGS) entry which is preliminary data.</text>
</comment>